<accession>A0AAE0LNS2</accession>
<dbReference type="GeneID" id="87842387"/>
<dbReference type="AlphaFoldDB" id="A0AAE0LNS2"/>
<name>A0AAE0LNS2_9PEZI</name>
<evidence type="ECO:0000256" key="2">
    <source>
        <dbReference type="SAM" id="Phobius"/>
    </source>
</evidence>
<proteinExistence type="predicted"/>
<evidence type="ECO:0000313" key="4">
    <source>
        <dbReference type="Proteomes" id="UP001278766"/>
    </source>
</evidence>
<keyword evidence="2" id="KW-1133">Transmembrane helix</keyword>
<feature type="transmembrane region" description="Helical" evidence="2">
    <location>
        <begin position="315"/>
        <end position="345"/>
    </location>
</feature>
<protein>
    <submittedName>
        <fullName evidence="3">Uncharacterized protein</fullName>
    </submittedName>
</protein>
<reference evidence="3" key="2">
    <citation type="submission" date="2023-06" db="EMBL/GenBank/DDBJ databases">
        <authorList>
            <consortium name="Lawrence Berkeley National Laboratory"/>
            <person name="Haridas S."/>
            <person name="Hensen N."/>
            <person name="Bonometti L."/>
            <person name="Westerberg I."/>
            <person name="Brannstrom I.O."/>
            <person name="Guillou S."/>
            <person name="Cros-Aarteil S."/>
            <person name="Calhoun S."/>
            <person name="Kuo A."/>
            <person name="Mondo S."/>
            <person name="Pangilinan J."/>
            <person name="Riley R."/>
            <person name="Labutti K."/>
            <person name="Andreopoulos B."/>
            <person name="Lipzen A."/>
            <person name="Chen C."/>
            <person name="Yanf M."/>
            <person name="Daum C."/>
            <person name="Ng V."/>
            <person name="Clum A."/>
            <person name="Steindorff A."/>
            <person name="Ohm R."/>
            <person name="Martin F."/>
            <person name="Silar P."/>
            <person name="Natvig D."/>
            <person name="Lalanne C."/>
            <person name="Gautier V."/>
            <person name="Ament-Velasquez S.L."/>
            <person name="Kruys A."/>
            <person name="Hutchinson M.I."/>
            <person name="Powell A.J."/>
            <person name="Barry K."/>
            <person name="Miller A.N."/>
            <person name="Grigoriev I.V."/>
            <person name="Debuchy R."/>
            <person name="Gladieux P."/>
            <person name="Thoren M.H."/>
            <person name="Johannesson H."/>
        </authorList>
    </citation>
    <scope>NUCLEOTIDE SEQUENCE</scope>
    <source>
        <strain evidence="3">CBS 168.71</strain>
    </source>
</reference>
<gene>
    <name evidence="3" type="ORF">B0H64DRAFT_420169</name>
</gene>
<evidence type="ECO:0000256" key="1">
    <source>
        <dbReference type="SAM" id="MobiDB-lite"/>
    </source>
</evidence>
<keyword evidence="2" id="KW-0812">Transmembrane</keyword>
<organism evidence="3 4">
    <name type="scientific">Chaetomium fimeti</name>
    <dbReference type="NCBI Taxonomy" id="1854472"/>
    <lineage>
        <taxon>Eukaryota</taxon>
        <taxon>Fungi</taxon>
        <taxon>Dikarya</taxon>
        <taxon>Ascomycota</taxon>
        <taxon>Pezizomycotina</taxon>
        <taxon>Sordariomycetes</taxon>
        <taxon>Sordariomycetidae</taxon>
        <taxon>Sordariales</taxon>
        <taxon>Chaetomiaceae</taxon>
        <taxon>Chaetomium</taxon>
    </lineage>
</organism>
<feature type="transmembrane region" description="Helical" evidence="2">
    <location>
        <begin position="351"/>
        <end position="371"/>
    </location>
</feature>
<comment type="caution">
    <text evidence="3">The sequence shown here is derived from an EMBL/GenBank/DDBJ whole genome shotgun (WGS) entry which is preliminary data.</text>
</comment>
<feature type="region of interest" description="Disordered" evidence="1">
    <location>
        <begin position="1"/>
        <end position="27"/>
    </location>
</feature>
<evidence type="ECO:0000313" key="3">
    <source>
        <dbReference type="EMBL" id="KAK3291978.1"/>
    </source>
</evidence>
<dbReference type="Proteomes" id="UP001278766">
    <property type="component" value="Unassembled WGS sequence"/>
</dbReference>
<reference evidence="3" key="1">
    <citation type="journal article" date="2023" name="Mol. Phylogenet. Evol.">
        <title>Genome-scale phylogeny and comparative genomics of the fungal order Sordariales.</title>
        <authorList>
            <person name="Hensen N."/>
            <person name="Bonometti L."/>
            <person name="Westerberg I."/>
            <person name="Brannstrom I.O."/>
            <person name="Guillou S."/>
            <person name="Cros-Aarteil S."/>
            <person name="Calhoun S."/>
            <person name="Haridas S."/>
            <person name="Kuo A."/>
            <person name="Mondo S."/>
            <person name="Pangilinan J."/>
            <person name="Riley R."/>
            <person name="LaButti K."/>
            <person name="Andreopoulos B."/>
            <person name="Lipzen A."/>
            <person name="Chen C."/>
            <person name="Yan M."/>
            <person name="Daum C."/>
            <person name="Ng V."/>
            <person name="Clum A."/>
            <person name="Steindorff A."/>
            <person name="Ohm R.A."/>
            <person name="Martin F."/>
            <person name="Silar P."/>
            <person name="Natvig D.O."/>
            <person name="Lalanne C."/>
            <person name="Gautier V."/>
            <person name="Ament-Velasquez S.L."/>
            <person name="Kruys A."/>
            <person name="Hutchinson M.I."/>
            <person name="Powell A.J."/>
            <person name="Barry K."/>
            <person name="Miller A.N."/>
            <person name="Grigoriev I.V."/>
            <person name="Debuchy R."/>
            <person name="Gladieux P."/>
            <person name="Hiltunen Thoren M."/>
            <person name="Johannesson H."/>
        </authorList>
    </citation>
    <scope>NUCLEOTIDE SEQUENCE</scope>
    <source>
        <strain evidence="3">CBS 168.71</strain>
    </source>
</reference>
<dbReference type="RefSeq" id="XP_062655492.1">
    <property type="nucleotide sequence ID" value="XM_062805439.1"/>
</dbReference>
<sequence>MANDGITRLSEEELKEPSPTYHAASSPTLWPRRRKGYTPSVSAAAGYVAHSAAYIKDSPDGNYILLREFDIVTYVIHDAWRINMTGDLLVPYGPTSRDPNTTAGRTVPLLFEDGDIEFSDCAVDVPPAGCDLFTDVSHYMREYGFYSLTQEPSVWGGETPFQDPDNVGRMLSNRTYDLDHIQKYGACQPNSDVYQWGFSYIQIYILITTYAPRLDGRHLDGHCGEAPRGLTALLHLASKMHSELSAAGIDPKSLTDDQLRLEIDRRVNGGMVYFESDAPETKSPADTMATVVPITRKAEASMGCFLWEKTKELRWLILAFIAYFGANIYGIILLPSCFGLYGFVFVKRLKWLLWVYLPCSCILITVTIIMAQIKPV</sequence>
<keyword evidence="2" id="KW-0472">Membrane</keyword>
<dbReference type="EMBL" id="JAUEPN010000008">
    <property type="protein sequence ID" value="KAK3291978.1"/>
    <property type="molecule type" value="Genomic_DNA"/>
</dbReference>
<keyword evidence="4" id="KW-1185">Reference proteome</keyword>